<comment type="caution">
    <text evidence="1">The sequence shown here is derived from an EMBL/GenBank/DDBJ whole genome shotgun (WGS) entry which is preliminary data.</text>
</comment>
<evidence type="ECO:0000313" key="1">
    <source>
        <dbReference type="EMBL" id="SOB53615.1"/>
    </source>
</evidence>
<sequence>MNNRVEFVIAVKQVFETYVYAHLLSSSRNTPFVPTDTRRPACEKALKTVKRDNAGVASGCAGQPLGKSRVDIDPT</sequence>
<accession>A0AAX2HB90</accession>
<dbReference type="Proteomes" id="UP000219564">
    <property type="component" value="Unassembled WGS sequence"/>
</dbReference>
<name>A0AAX2HB90_9PSED</name>
<reference evidence="1 2" key="1">
    <citation type="submission" date="2017-08" db="EMBL/GenBank/DDBJ databases">
        <authorList>
            <person name="Chaillou S."/>
        </authorList>
    </citation>
    <scope>NUCLEOTIDE SEQUENCE [LARGE SCALE GENOMIC DNA]</scope>
    <source>
        <strain evidence="1 2">MFPA15A1205</strain>
    </source>
</reference>
<dbReference type="EMBL" id="OBKZ01000034">
    <property type="protein sequence ID" value="SOB53615.1"/>
    <property type="molecule type" value="Genomic_DNA"/>
</dbReference>
<organism evidence="1 2">
    <name type="scientific">Pseudomonas lundensis</name>
    <dbReference type="NCBI Taxonomy" id="86185"/>
    <lineage>
        <taxon>Bacteria</taxon>
        <taxon>Pseudomonadati</taxon>
        <taxon>Pseudomonadota</taxon>
        <taxon>Gammaproteobacteria</taxon>
        <taxon>Pseudomonadales</taxon>
        <taxon>Pseudomonadaceae</taxon>
        <taxon>Pseudomonas</taxon>
    </lineage>
</organism>
<proteinExistence type="predicted"/>
<gene>
    <name evidence="1" type="ORF">PLUA15_40071</name>
</gene>
<dbReference type="AlphaFoldDB" id="A0AAX2HB90"/>
<evidence type="ECO:0000313" key="2">
    <source>
        <dbReference type="Proteomes" id="UP000219564"/>
    </source>
</evidence>
<protein>
    <submittedName>
        <fullName evidence="1">Uncharacterized protein</fullName>
    </submittedName>
</protein>